<accession>A0A3M9MUI2</accession>
<comment type="caution">
    <text evidence="5">The sequence shown here is derived from an EMBL/GenBank/DDBJ whole genome shotgun (WGS) entry which is preliminary data.</text>
</comment>
<evidence type="ECO:0000256" key="2">
    <source>
        <dbReference type="ARBA" id="ARBA00022723"/>
    </source>
</evidence>
<evidence type="ECO:0000256" key="3">
    <source>
        <dbReference type="ARBA" id="ARBA00022801"/>
    </source>
</evidence>
<dbReference type="GO" id="GO:0005829">
    <property type="term" value="C:cytosol"/>
    <property type="evidence" value="ECO:0007669"/>
    <property type="project" value="TreeGrafter"/>
</dbReference>
<keyword evidence="2 4" id="KW-0479">Metal-binding</keyword>
<dbReference type="Gene3D" id="3.20.20.140">
    <property type="entry name" value="Metal-dependent hydrolases"/>
    <property type="match status" value="1"/>
</dbReference>
<dbReference type="EMBL" id="RJJE01000017">
    <property type="protein sequence ID" value="RNI28398.1"/>
    <property type="molecule type" value="Genomic_DNA"/>
</dbReference>
<dbReference type="NCBIfam" id="TIGR00010">
    <property type="entry name" value="YchF/TatD family DNA exonuclease"/>
    <property type="match status" value="1"/>
</dbReference>
<dbReference type="Pfam" id="PF01026">
    <property type="entry name" value="TatD_DNase"/>
    <property type="match status" value="1"/>
</dbReference>
<keyword evidence="6" id="KW-1185">Reference proteome</keyword>
<comment type="similarity">
    <text evidence="1">Belongs to the metallo-dependent hydrolases superfamily. TatD-type hydrolase family.</text>
</comment>
<dbReference type="AlphaFoldDB" id="A0A3M9MUI2"/>
<keyword evidence="3" id="KW-0378">Hydrolase</keyword>
<dbReference type="SUPFAM" id="SSF51556">
    <property type="entry name" value="Metallo-dependent hydrolases"/>
    <property type="match status" value="1"/>
</dbReference>
<dbReference type="PANTHER" id="PTHR46124">
    <property type="entry name" value="D-AMINOACYL-TRNA DEACYLASE"/>
    <property type="match status" value="1"/>
</dbReference>
<evidence type="ECO:0000313" key="6">
    <source>
        <dbReference type="Proteomes" id="UP000271010"/>
    </source>
</evidence>
<evidence type="ECO:0000313" key="5">
    <source>
        <dbReference type="EMBL" id="RNI28398.1"/>
    </source>
</evidence>
<evidence type="ECO:0000256" key="1">
    <source>
        <dbReference type="ARBA" id="ARBA00009275"/>
    </source>
</evidence>
<dbReference type="GO" id="GO:0016788">
    <property type="term" value="F:hydrolase activity, acting on ester bonds"/>
    <property type="evidence" value="ECO:0007669"/>
    <property type="project" value="InterPro"/>
</dbReference>
<dbReference type="OrthoDB" id="9810005at2"/>
<feature type="binding site" evidence="4">
    <location>
        <position position="93"/>
    </location>
    <ligand>
        <name>a divalent metal cation</name>
        <dbReference type="ChEBI" id="CHEBI:60240"/>
        <label>1</label>
    </ligand>
</feature>
<sequence length="254" mass="28912">MFFIDSHAHVFSPEFNPDLEEMLQRAQEAQVAEIYMPNIDLASLEPMFQLEQRHPWCHSLLGLHPCHVFQDFRQVLQEMELWFEKRSFKGVGEAGLDYYWDKTFVAEQKEALRIQCGWAKTHQIPIVLHTREAFADTLEIIKEQQDGNLRGIFHCFSGTVEEAQAVIDQNFLLGIGGVSTFKNGGLGPVLEQIDLQHLVLETDSPYLAPVPKRGKRNEPAYLPYVAQKLADTKSISLNEVAAVTTANARNLFSR</sequence>
<dbReference type="PROSITE" id="PS01091">
    <property type="entry name" value="TATD_3"/>
    <property type="match status" value="1"/>
</dbReference>
<name>A0A3M9MUI2_9BACT</name>
<reference evidence="5 6" key="1">
    <citation type="submission" date="2018-11" db="EMBL/GenBank/DDBJ databases">
        <title>Rufibacter latericius sp. nov., isolated from water in Baiyang Lake.</title>
        <authorList>
            <person name="Yang Y."/>
        </authorList>
    </citation>
    <scope>NUCLEOTIDE SEQUENCE [LARGE SCALE GENOMIC DNA]</scope>
    <source>
        <strain evidence="5 6">MCC P1</strain>
    </source>
</reference>
<dbReference type="PIRSF" id="PIRSF005902">
    <property type="entry name" value="DNase_TatD"/>
    <property type="match status" value="1"/>
</dbReference>
<dbReference type="PANTHER" id="PTHR46124:SF4">
    <property type="entry name" value="HYDROLASE TATD"/>
    <property type="match status" value="1"/>
</dbReference>
<dbReference type="GO" id="GO:0004536">
    <property type="term" value="F:DNA nuclease activity"/>
    <property type="evidence" value="ECO:0007669"/>
    <property type="project" value="InterPro"/>
</dbReference>
<evidence type="ECO:0000256" key="4">
    <source>
        <dbReference type="PIRSR" id="PIRSR005902-1"/>
    </source>
</evidence>
<dbReference type="InterPro" id="IPR015991">
    <property type="entry name" value="TatD/YcfH-like"/>
</dbReference>
<feature type="binding site" evidence="4">
    <location>
        <position position="9"/>
    </location>
    <ligand>
        <name>a divalent metal cation</name>
        <dbReference type="ChEBI" id="CHEBI:60240"/>
        <label>1</label>
    </ligand>
</feature>
<dbReference type="InterPro" id="IPR032466">
    <property type="entry name" value="Metal_Hydrolase"/>
</dbReference>
<dbReference type="CDD" id="cd01310">
    <property type="entry name" value="TatD_DNAse"/>
    <property type="match status" value="1"/>
</dbReference>
<dbReference type="RefSeq" id="WP_123134862.1">
    <property type="nucleotide sequence ID" value="NZ_JBHMAD010000012.1"/>
</dbReference>
<gene>
    <name evidence="5" type="ORF">EFA69_15005</name>
</gene>
<proteinExistence type="inferred from homology"/>
<feature type="binding site" evidence="4">
    <location>
        <position position="7"/>
    </location>
    <ligand>
        <name>a divalent metal cation</name>
        <dbReference type="ChEBI" id="CHEBI:60240"/>
        <label>1</label>
    </ligand>
</feature>
<dbReference type="FunFam" id="3.20.20.140:FF:000005">
    <property type="entry name" value="TatD family hydrolase"/>
    <property type="match status" value="1"/>
</dbReference>
<feature type="binding site" evidence="4">
    <location>
        <position position="203"/>
    </location>
    <ligand>
        <name>a divalent metal cation</name>
        <dbReference type="ChEBI" id="CHEBI:60240"/>
        <label>1</label>
    </ligand>
</feature>
<feature type="binding site" evidence="4">
    <location>
        <position position="154"/>
    </location>
    <ligand>
        <name>a divalent metal cation</name>
        <dbReference type="ChEBI" id="CHEBI:60240"/>
        <label>2</label>
    </ligand>
</feature>
<dbReference type="InterPro" id="IPR001130">
    <property type="entry name" value="TatD-like"/>
</dbReference>
<dbReference type="GO" id="GO:0046872">
    <property type="term" value="F:metal ion binding"/>
    <property type="evidence" value="ECO:0007669"/>
    <property type="project" value="UniProtKB-KW"/>
</dbReference>
<dbReference type="Proteomes" id="UP000271010">
    <property type="component" value="Unassembled WGS sequence"/>
</dbReference>
<organism evidence="5 6">
    <name type="scientific">Rufibacter immobilis</name>
    <dbReference type="NCBI Taxonomy" id="1348778"/>
    <lineage>
        <taxon>Bacteria</taxon>
        <taxon>Pseudomonadati</taxon>
        <taxon>Bacteroidota</taxon>
        <taxon>Cytophagia</taxon>
        <taxon>Cytophagales</taxon>
        <taxon>Hymenobacteraceae</taxon>
        <taxon>Rufibacter</taxon>
    </lineage>
</organism>
<dbReference type="InterPro" id="IPR018228">
    <property type="entry name" value="DNase_TatD-rel_CS"/>
</dbReference>
<feature type="binding site" evidence="4">
    <location>
        <position position="129"/>
    </location>
    <ligand>
        <name>a divalent metal cation</name>
        <dbReference type="ChEBI" id="CHEBI:60240"/>
        <label>2</label>
    </ligand>
</feature>
<protein>
    <submittedName>
        <fullName evidence="5">TatD family deoxyribonuclease</fullName>
    </submittedName>
</protein>